<evidence type="ECO:0000256" key="1">
    <source>
        <dbReference type="ARBA" id="ARBA00000085"/>
    </source>
</evidence>
<keyword evidence="10 25" id="KW-0418">Kinase</keyword>
<dbReference type="Pfam" id="PF02518">
    <property type="entry name" value="HATPase_c"/>
    <property type="match status" value="1"/>
</dbReference>
<dbReference type="PANTHER" id="PTHR44936:SF9">
    <property type="entry name" value="SENSOR PROTEIN CREC"/>
    <property type="match status" value="1"/>
</dbReference>
<evidence type="ECO:0000256" key="6">
    <source>
        <dbReference type="ARBA" id="ARBA00022475"/>
    </source>
</evidence>
<dbReference type="Gene3D" id="1.10.287.130">
    <property type="match status" value="1"/>
</dbReference>
<dbReference type="GO" id="GO:0004721">
    <property type="term" value="F:phosphoprotein phosphatase activity"/>
    <property type="evidence" value="ECO:0007669"/>
    <property type="project" value="UniProtKB-KW"/>
</dbReference>
<feature type="domain" description="HAMP" evidence="24">
    <location>
        <begin position="193"/>
        <end position="245"/>
    </location>
</feature>
<dbReference type="InterPro" id="IPR050980">
    <property type="entry name" value="2C_sensor_his_kinase"/>
</dbReference>
<keyword evidence="9" id="KW-0547">Nucleotide-binding</keyword>
<organism evidence="25 26">
    <name type="scientific">Azonexus fungiphilus</name>
    <dbReference type="NCBI Taxonomy" id="146940"/>
    <lineage>
        <taxon>Bacteria</taxon>
        <taxon>Pseudomonadati</taxon>
        <taxon>Pseudomonadota</taxon>
        <taxon>Betaproteobacteria</taxon>
        <taxon>Rhodocyclales</taxon>
        <taxon>Azonexaceae</taxon>
        <taxon>Azonexus</taxon>
    </lineage>
</organism>
<keyword evidence="21" id="KW-0175">Coiled coil</keyword>
<evidence type="ECO:0000256" key="5">
    <source>
        <dbReference type="ARBA" id="ARBA00012438"/>
    </source>
</evidence>
<evidence type="ECO:0000256" key="20">
    <source>
        <dbReference type="ARBA" id="ARBA00041776"/>
    </source>
</evidence>
<dbReference type="InterPro" id="IPR003594">
    <property type="entry name" value="HATPase_dom"/>
</dbReference>
<evidence type="ECO:0000256" key="10">
    <source>
        <dbReference type="ARBA" id="ARBA00022777"/>
    </source>
</evidence>
<feature type="transmembrane region" description="Helical" evidence="22">
    <location>
        <begin position="6"/>
        <end position="32"/>
    </location>
</feature>
<keyword evidence="22" id="KW-0472">Membrane</keyword>
<evidence type="ECO:0000256" key="9">
    <source>
        <dbReference type="ARBA" id="ARBA00022741"/>
    </source>
</evidence>
<dbReference type="GO" id="GO:0005886">
    <property type="term" value="C:plasma membrane"/>
    <property type="evidence" value="ECO:0007669"/>
    <property type="project" value="UniProtKB-SubCell"/>
</dbReference>
<evidence type="ECO:0000256" key="13">
    <source>
        <dbReference type="ARBA" id="ARBA00022842"/>
    </source>
</evidence>
<proteinExistence type="predicted"/>
<feature type="domain" description="Histidine kinase" evidence="23">
    <location>
        <begin position="253"/>
        <end position="470"/>
    </location>
</feature>
<evidence type="ECO:0000259" key="23">
    <source>
        <dbReference type="PROSITE" id="PS50109"/>
    </source>
</evidence>
<keyword evidence="16" id="KW-0346">Stress response</keyword>
<dbReference type="SMART" id="SM00387">
    <property type="entry name" value="HATPase_c"/>
    <property type="match status" value="1"/>
</dbReference>
<dbReference type="AlphaFoldDB" id="A0A495WIZ5"/>
<keyword evidence="18" id="KW-0464">Manganese</keyword>
<dbReference type="SMART" id="SM00388">
    <property type="entry name" value="HisKA"/>
    <property type="match status" value="1"/>
</dbReference>
<dbReference type="Pfam" id="PF00512">
    <property type="entry name" value="HisKA"/>
    <property type="match status" value="1"/>
</dbReference>
<keyword evidence="6" id="KW-1003">Cell membrane</keyword>
<evidence type="ECO:0000256" key="4">
    <source>
        <dbReference type="ARBA" id="ARBA00004651"/>
    </source>
</evidence>
<dbReference type="RefSeq" id="WP_121457200.1">
    <property type="nucleotide sequence ID" value="NZ_RBXP01000011.1"/>
</dbReference>
<feature type="coiled-coil region" evidence="21">
    <location>
        <begin position="46"/>
        <end position="139"/>
    </location>
</feature>
<dbReference type="InterPro" id="IPR036890">
    <property type="entry name" value="HATPase_C_sf"/>
</dbReference>
<dbReference type="SMART" id="SM00304">
    <property type="entry name" value="HAMP"/>
    <property type="match status" value="1"/>
</dbReference>
<dbReference type="InterPro" id="IPR003660">
    <property type="entry name" value="HAMP_dom"/>
</dbReference>
<evidence type="ECO:0000313" key="26">
    <source>
        <dbReference type="Proteomes" id="UP000270626"/>
    </source>
</evidence>
<evidence type="ECO:0000256" key="22">
    <source>
        <dbReference type="SAM" id="Phobius"/>
    </source>
</evidence>
<dbReference type="GO" id="GO:0000155">
    <property type="term" value="F:phosphorelay sensor kinase activity"/>
    <property type="evidence" value="ECO:0007669"/>
    <property type="project" value="InterPro"/>
</dbReference>
<evidence type="ECO:0000256" key="15">
    <source>
        <dbReference type="ARBA" id="ARBA00023012"/>
    </source>
</evidence>
<keyword evidence="26" id="KW-1185">Reference proteome</keyword>
<evidence type="ECO:0000256" key="19">
    <source>
        <dbReference type="ARBA" id="ARBA00040454"/>
    </source>
</evidence>
<name>A0A495WIZ5_9RHOO</name>
<evidence type="ECO:0000256" key="7">
    <source>
        <dbReference type="ARBA" id="ARBA00022553"/>
    </source>
</evidence>
<feature type="transmembrane region" description="Helical" evidence="22">
    <location>
        <begin position="177"/>
        <end position="196"/>
    </location>
</feature>
<dbReference type="EC" id="2.7.13.3" evidence="5"/>
<keyword evidence="22" id="KW-0812">Transmembrane</keyword>
<protein>
    <recommendedName>
        <fullName evidence="19">Signal transduction histidine-protein kinase/phosphatase MprB</fullName>
        <ecNumber evidence="5">2.7.13.3</ecNumber>
    </recommendedName>
    <alternativeName>
        <fullName evidence="20">Mycobacterial persistence regulator B</fullName>
    </alternativeName>
</protein>
<comment type="catalytic activity">
    <reaction evidence="1">
        <text>ATP + protein L-histidine = ADP + protein N-phospho-L-histidine.</text>
        <dbReference type="EC" id="2.7.13.3"/>
    </reaction>
</comment>
<dbReference type="InterPro" id="IPR003661">
    <property type="entry name" value="HisK_dim/P_dom"/>
</dbReference>
<dbReference type="Gene3D" id="3.30.565.10">
    <property type="entry name" value="Histidine kinase-like ATPase, C-terminal domain"/>
    <property type="match status" value="1"/>
</dbReference>
<keyword evidence="15" id="KW-0902">Two-component regulatory system</keyword>
<dbReference type="PROSITE" id="PS50885">
    <property type="entry name" value="HAMP"/>
    <property type="match status" value="1"/>
</dbReference>
<evidence type="ECO:0000256" key="11">
    <source>
        <dbReference type="ARBA" id="ARBA00022801"/>
    </source>
</evidence>
<dbReference type="SUPFAM" id="SSF47384">
    <property type="entry name" value="Homodimeric domain of signal transducing histidine kinase"/>
    <property type="match status" value="1"/>
</dbReference>
<dbReference type="PANTHER" id="PTHR44936">
    <property type="entry name" value="SENSOR PROTEIN CREC"/>
    <property type="match status" value="1"/>
</dbReference>
<evidence type="ECO:0000313" key="25">
    <source>
        <dbReference type="EMBL" id="RKT60695.1"/>
    </source>
</evidence>
<dbReference type="OrthoDB" id="9804645at2"/>
<comment type="subcellular location">
    <subcellularLocation>
        <location evidence="4">Cell membrane</location>
        <topology evidence="4">Multi-pass membrane protein</topology>
    </subcellularLocation>
</comment>
<keyword evidence="7" id="KW-0597">Phosphoprotein</keyword>
<evidence type="ECO:0000256" key="12">
    <source>
        <dbReference type="ARBA" id="ARBA00022840"/>
    </source>
</evidence>
<accession>A0A495WIZ5</accession>
<keyword evidence="11" id="KW-0378">Hydrolase</keyword>
<dbReference type="Proteomes" id="UP000270626">
    <property type="component" value="Unassembled WGS sequence"/>
</dbReference>
<dbReference type="PRINTS" id="PR00344">
    <property type="entry name" value="BCTRLSENSOR"/>
</dbReference>
<evidence type="ECO:0000259" key="24">
    <source>
        <dbReference type="PROSITE" id="PS50885"/>
    </source>
</evidence>
<dbReference type="EMBL" id="RBXP01000011">
    <property type="protein sequence ID" value="RKT60695.1"/>
    <property type="molecule type" value="Genomic_DNA"/>
</dbReference>
<dbReference type="InterPro" id="IPR005467">
    <property type="entry name" value="His_kinase_dom"/>
</dbReference>
<dbReference type="InterPro" id="IPR036097">
    <property type="entry name" value="HisK_dim/P_sf"/>
</dbReference>
<evidence type="ECO:0000256" key="18">
    <source>
        <dbReference type="ARBA" id="ARBA00023211"/>
    </source>
</evidence>
<dbReference type="Pfam" id="PF00672">
    <property type="entry name" value="HAMP"/>
    <property type="match status" value="1"/>
</dbReference>
<evidence type="ECO:0000256" key="3">
    <source>
        <dbReference type="ARBA" id="ARBA00001946"/>
    </source>
</evidence>
<evidence type="ECO:0000256" key="16">
    <source>
        <dbReference type="ARBA" id="ARBA00023016"/>
    </source>
</evidence>
<reference evidence="25 26" key="1">
    <citation type="submission" date="2018-10" db="EMBL/GenBank/DDBJ databases">
        <title>Genomic Encyclopedia of Type Strains, Phase IV (KMG-IV): sequencing the most valuable type-strain genomes for metagenomic binning, comparative biology and taxonomic classification.</title>
        <authorList>
            <person name="Goeker M."/>
        </authorList>
    </citation>
    <scope>NUCLEOTIDE SEQUENCE [LARGE SCALE GENOMIC DNA]</scope>
    <source>
        <strain evidence="25 26">DSM 23841</strain>
    </source>
</reference>
<evidence type="ECO:0000256" key="2">
    <source>
        <dbReference type="ARBA" id="ARBA00001936"/>
    </source>
</evidence>
<comment type="caution">
    <text evidence="25">The sequence shown here is derived from an EMBL/GenBank/DDBJ whole genome shotgun (WGS) entry which is preliminary data.</text>
</comment>
<keyword evidence="17" id="KW-0843">Virulence</keyword>
<keyword evidence="8" id="KW-0808">Transferase</keyword>
<dbReference type="SUPFAM" id="SSF55874">
    <property type="entry name" value="ATPase domain of HSP90 chaperone/DNA topoisomerase II/histidine kinase"/>
    <property type="match status" value="1"/>
</dbReference>
<gene>
    <name evidence="25" type="ORF">DFR40_0841</name>
</gene>
<dbReference type="GO" id="GO:0005524">
    <property type="term" value="F:ATP binding"/>
    <property type="evidence" value="ECO:0007669"/>
    <property type="project" value="UniProtKB-KW"/>
</dbReference>
<evidence type="ECO:0000256" key="8">
    <source>
        <dbReference type="ARBA" id="ARBA00022679"/>
    </source>
</evidence>
<evidence type="ECO:0000256" key="14">
    <source>
        <dbReference type="ARBA" id="ARBA00022912"/>
    </source>
</evidence>
<sequence>MRRISFLQGMLVGFVLIVALLGGVAVHGWLLLERLVGQSRDNSAHALELTAAVQTLEERSVDLERAARQYLVLGDPLLRERFQEHLEESFLQLERIEELAGPGLVGVPDQWRSVAAGVNRKLQRRGERTEDDIASMLDELGSMNNAIAQASKRWIDTENARLLDELDRHRLQLGSKLVLALLGAVGAALVMGWWLLRPVRQLDRAIRRLGARRFDDPVVVGGPADMRRLGRRLDWLRLHLSELESDRQQTLRHVSHELKTPLTALKEGVALLDEEVPGPLSAGQREIVGILTHNVRGLQGRIESLLGLNAAAFDARQLNVAPVEPAALLAEAAQRHELAASARQQQIVCQADAGVARLDADKMALILDNLLANAIDFSPQGGRIELSALRQRRAWRFECIDQGCGVASEDAERIFEPFVQGRLRAPVERRGSGVGLSIVRELAGAMGGSVSLLSGSGQGAHFRVEIPDEH</sequence>
<keyword evidence="14" id="KW-0904">Protein phosphatase</keyword>
<keyword evidence="12" id="KW-0067">ATP-binding</keyword>
<dbReference type="InterPro" id="IPR004358">
    <property type="entry name" value="Sig_transdc_His_kin-like_C"/>
</dbReference>
<evidence type="ECO:0000256" key="17">
    <source>
        <dbReference type="ARBA" id="ARBA00023026"/>
    </source>
</evidence>
<keyword evidence="22" id="KW-1133">Transmembrane helix</keyword>
<evidence type="ECO:0000256" key="21">
    <source>
        <dbReference type="SAM" id="Coils"/>
    </source>
</evidence>
<comment type="cofactor">
    <cofactor evidence="2">
        <name>Mn(2+)</name>
        <dbReference type="ChEBI" id="CHEBI:29035"/>
    </cofactor>
</comment>
<dbReference type="PROSITE" id="PS50109">
    <property type="entry name" value="HIS_KIN"/>
    <property type="match status" value="1"/>
</dbReference>
<dbReference type="CDD" id="cd00082">
    <property type="entry name" value="HisKA"/>
    <property type="match status" value="1"/>
</dbReference>
<comment type="cofactor">
    <cofactor evidence="3">
        <name>Mg(2+)</name>
        <dbReference type="ChEBI" id="CHEBI:18420"/>
    </cofactor>
</comment>
<keyword evidence="13" id="KW-0460">Magnesium</keyword>